<name>A0ABM8UMC7_9BACT</name>
<evidence type="ECO:0000313" key="3">
    <source>
        <dbReference type="EMBL" id="CAG5068626.1"/>
    </source>
</evidence>
<gene>
    <name evidence="3" type="ORF">DYBT9623_01358</name>
</gene>
<evidence type="ECO:0000256" key="1">
    <source>
        <dbReference type="PROSITE-ProRule" id="PRU00169"/>
    </source>
</evidence>
<dbReference type="Proteomes" id="UP000679725">
    <property type="component" value="Unassembled WGS sequence"/>
</dbReference>
<accession>A0ABM8UMC7</accession>
<comment type="caution">
    <text evidence="3">The sequence shown here is derived from an EMBL/GenBank/DDBJ whole genome shotgun (WGS) entry which is preliminary data.</text>
</comment>
<dbReference type="SUPFAM" id="SSF52172">
    <property type="entry name" value="CheY-like"/>
    <property type="match status" value="1"/>
</dbReference>
<reference evidence="3 4" key="1">
    <citation type="submission" date="2021-04" db="EMBL/GenBank/DDBJ databases">
        <authorList>
            <person name="Rodrigo-Torres L."/>
            <person name="Arahal R. D."/>
            <person name="Lucena T."/>
        </authorList>
    </citation>
    <scope>NUCLEOTIDE SEQUENCE [LARGE SCALE GENOMIC DNA]</scope>
    <source>
        <strain evidence="3 4">CECT 9623</strain>
    </source>
</reference>
<sequence>MEFIIIDDSVFDLFTQEKLLLRSGLASHVLAFASPVEAIEYLNRQTVQIPLTVILLDLQMPEMNGFEFAMQYGLIDEDIRERIQLFMISSTVDANDLVLAENDPFIIRLLPKPLDIPFLKKLLAEQD</sequence>
<dbReference type="Pfam" id="PF00072">
    <property type="entry name" value="Response_reg"/>
    <property type="match status" value="1"/>
</dbReference>
<dbReference type="InterPro" id="IPR011006">
    <property type="entry name" value="CheY-like_superfamily"/>
</dbReference>
<protein>
    <recommendedName>
        <fullName evidence="2">Response regulatory domain-containing protein</fullName>
    </recommendedName>
</protein>
<feature type="modified residue" description="4-aspartylphosphate" evidence="1">
    <location>
        <position position="57"/>
    </location>
</feature>
<keyword evidence="1" id="KW-0597">Phosphoprotein</keyword>
<proteinExistence type="predicted"/>
<evidence type="ECO:0000313" key="4">
    <source>
        <dbReference type="Proteomes" id="UP000679725"/>
    </source>
</evidence>
<feature type="domain" description="Response regulatory" evidence="2">
    <location>
        <begin position="2"/>
        <end position="127"/>
    </location>
</feature>
<evidence type="ECO:0000259" key="2">
    <source>
        <dbReference type="PROSITE" id="PS50110"/>
    </source>
</evidence>
<dbReference type="InterPro" id="IPR001789">
    <property type="entry name" value="Sig_transdc_resp-reg_receiver"/>
</dbReference>
<keyword evidence="4" id="KW-1185">Reference proteome</keyword>
<organism evidence="3 4">
    <name type="scientific">Dyadobacter linearis</name>
    <dbReference type="NCBI Taxonomy" id="2823330"/>
    <lineage>
        <taxon>Bacteria</taxon>
        <taxon>Pseudomonadati</taxon>
        <taxon>Bacteroidota</taxon>
        <taxon>Cytophagia</taxon>
        <taxon>Cytophagales</taxon>
        <taxon>Spirosomataceae</taxon>
        <taxon>Dyadobacter</taxon>
    </lineage>
</organism>
<dbReference type="PROSITE" id="PS50110">
    <property type="entry name" value="RESPONSE_REGULATORY"/>
    <property type="match status" value="1"/>
</dbReference>
<dbReference type="Gene3D" id="3.40.50.2300">
    <property type="match status" value="1"/>
</dbReference>
<dbReference type="RefSeq" id="WP_215232763.1">
    <property type="nucleotide sequence ID" value="NZ_CAJRAU010000002.1"/>
</dbReference>
<dbReference type="SMART" id="SM00448">
    <property type="entry name" value="REC"/>
    <property type="match status" value="1"/>
</dbReference>
<dbReference type="EMBL" id="CAJRAU010000002">
    <property type="protein sequence ID" value="CAG5068626.1"/>
    <property type="molecule type" value="Genomic_DNA"/>
</dbReference>